<proteinExistence type="inferred from homology"/>
<evidence type="ECO:0000256" key="6">
    <source>
        <dbReference type="ARBA" id="ARBA00022989"/>
    </source>
</evidence>
<dbReference type="PANTHER" id="PTHR46650">
    <property type="entry name" value="PEROXISOMAL ADENINE NUCLEOTIDE TRANSPORTER 1"/>
    <property type="match status" value="1"/>
</dbReference>
<name>A0A6T5WLQ0_9CHLO</name>
<keyword evidence="4 9" id="KW-0812">Transmembrane</keyword>
<dbReference type="GO" id="GO:0005778">
    <property type="term" value="C:peroxisomal membrane"/>
    <property type="evidence" value="ECO:0007669"/>
    <property type="project" value="UniProtKB-SubCell"/>
</dbReference>
<evidence type="ECO:0000256" key="9">
    <source>
        <dbReference type="PROSITE-ProRule" id="PRU00282"/>
    </source>
</evidence>
<evidence type="ECO:0000313" key="15">
    <source>
        <dbReference type="Proteomes" id="UP000660262"/>
    </source>
</evidence>
<feature type="transmembrane region" description="Helical" evidence="11">
    <location>
        <begin position="95"/>
        <end position="114"/>
    </location>
</feature>
<feature type="transmembrane region" description="Helical" evidence="11">
    <location>
        <begin position="49"/>
        <end position="74"/>
    </location>
</feature>
<dbReference type="GO" id="GO:0005347">
    <property type="term" value="F:ATP transmembrane transporter activity"/>
    <property type="evidence" value="ECO:0007669"/>
    <property type="project" value="InterPro"/>
</dbReference>
<dbReference type="InterPro" id="IPR018108">
    <property type="entry name" value="MCP_transmembrane"/>
</dbReference>
<evidence type="ECO:0000313" key="12">
    <source>
        <dbReference type="EMBL" id="CAD8216780.1"/>
    </source>
</evidence>
<evidence type="ECO:0000256" key="3">
    <source>
        <dbReference type="ARBA" id="ARBA00022448"/>
    </source>
</evidence>
<evidence type="ECO:0000313" key="14">
    <source>
        <dbReference type="EMBL" id="GHP02178.1"/>
    </source>
</evidence>
<reference evidence="13" key="2">
    <citation type="submission" date="2021-01" db="EMBL/GenBank/DDBJ databases">
        <authorList>
            <person name="Corre E."/>
            <person name="Pelletier E."/>
            <person name="Niang G."/>
            <person name="Scheremetjew M."/>
            <person name="Finn R."/>
            <person name="Kale V."/>
            <person name="Holt S."/>
            <person name="Cochrane G."/>
            <person name="Meng A."/>
            <person name="Brown T."/>
            <person name="Cohen L."/>
        </authorList>
    </citation>
    <scope>NUCLEOTIDE SEQUENCE</scope>
    <source>
        <strain evidence="13">RCC251</strain>
    </source>
</reference>
<keyword evidence="5" id="KW-0677">Repeat</keyword>
<evidence type="ECO:0000256" key="11">
    <source>
        <dbReference type="SAM" id="Phobius"/>
    </source>
</evidence>
<dbReference type="GO" id="GO:0015217">
    <property type="term" value="F:ADP transmembrane transporter activity"/>
    <property type="evidence" value="ECO:0007669"/>
    <property type="project" value="InterPro"/>
</dbReference>
<keyword evidence="15" id="KW-1185">Reference proteome</keyword>
<dbReference type="OrthoDB" id="566549at2759"/>
<dbReference type="GO" id="GO:0006635">
    <property type="term" value="P:fatty acid beta-oxidation"/>
    <property type="evidence" value="ECO:0007669"/>
    <property type="project" value="InterPro"/>
</dbReference>
<keyword evidence="8" id="KW-0576">Peroxisome</keyword>
<dbReference type="Proteomes" id="UP000660262">
    <property type="component" value="Unassembled WGS sequence"/>
</dbReference>
<feature type="repeat" description="Solcar" evidence="9">
    <location>
        <begin position="203"/>
        <end position="294"/>
    </location>
</feature>
<sequence>MASQLIEACAGATGALVSTWALYPIDTLKTRLQAELGGSGALSYFDKRLYAGLFNGIGMKSVQIVASSFTFFYTYEHLKALVEKRSTGKARKMSATTNVAIATLAGMVNVLVTMPLDTIATRYQCRDNKASSASEKKKDDSATDGTSVEKEKDGALYRGLLISLFLSINPGVNFTVFEQLKRHHQERLRVKLGRPPGRSPPQLSAKASFVLGALAKCIATLTTYPAIRTKVLLQGPGGHRYKGSNDLERAIDAFRQVLHFEGVTGLYKGAQPQLLKTVFAAALMLMIKEKISAAQKMALRQLTASKQ</sequence>
<evidence type="ECO:0000313" key="13">
    <source>
        <dbReference type="EMBL" id="CAD8216781.1"/>
    </source>
</evidence>
<dbReference type="Gene3D" id="1.50.40.10">
    <property type="entry name" value="Mitochondrial carrier domain"/>
    <property type="match status" value="1"/>
</dbReference>
<evidence type="ECO:0000256" key="1">
    <source>
        <dbReference type="ARBA" id="ARBA00004585"/>
    </source>
</evidence>
<dbReference type="InterPro" id="IPR023395">
    <property type="entry name" value="MCP_dom_sf"/>
</dbReference>
<comment type="subcellular location">
    <subcellularLocation>
        <location evidence="1">Peroxisome membrane</location>
        <topology evidence="1">Multi-pass membrane protein</topology>
    </subcellularLocation>
</comment>
<evidence type="ECO:0000256" key="4">
    <source>
        <dbReference type="ARBA" id="ARBA00022692"/>
    </source>
</evidence>
<keyword evidence="3 10" id="KW-0813">Transport</keyword>
<keyword evidence="7 9" id="KW-0472">Membrane</keyword>
<dbReference type="EMBL" id="HBDW01000298">
    <property type="protein sequence ID" value="CAD8216780.1"/>
    <property type="molecule type" value="Transcribed_RNA"/>
</dbReference>
<keyword evidence="6 11" id="KW-1133">Transmembrane helix</keyword>
<dbReference type="SUPFAM" id="SSF103506">
    <property type="entry name" value="Mitochondrial carrier"/>
    <property type="match status" value="1"/>
</dbReference>
<evidence type="ECO:0000256" key="2">
    <source>
        <dbReference type="ARBA" id="ARBA00006375"/>
    </source>
</evidence>
<dbReference type="EMBL" id="BNJQ01000002">
    <property type="protein sequence ID" value="GHP02178.1"/>
    <property type="molecule type" value="Genomic_DNA"/>
</dbReference>
<evidence type="ECO:0000256" key="7">
    <source>
        <dbReference type="ARBA" id="ARBA00023136"/>
    </source>
</evidence>
<organism evidence="13">
    <name type="scientific">Pycnococcus provasolii</name>
    <dbReference type="NCBI Taxonomy" id="41880"/>
    <lineage>
        <taxon>Eukaryota</taxon>
        <taxon>Viridiplantae</taxon>
        <taxon>Chlorophyta</taxon>
        <taxon>Pseudoscourfieldiophyceae</taxon>
        <taxon>Pseudoscourfieldiales</taxon>
        <taxon>Pycnococcaceae</taxon>
        <taxon>Pycnococcus</taxon>
    </lineage>
</organism>
<dbReference type="Pfam" id="PF00153">
    <property type="entry name" value="Mito_carr"/>
    <property type="match status" value="3"/>
</dbReference>
<gene>
    <name evidence="12" type="ORF">PPRO1472_LOCUS220</name>
    <name evidence="13" type="ORF">PPRO1472_LOCUS221</name>
    <name evidence="14" type="ORF">PPROV_000093500</name>
</gene>
<reference evidence="14" key="1">
    <citation type="submission" date="2020-10" db="EMBL/GenBank/DDBJ databases">
        <title>Unveiling of a novel bifunctional photoreceptor, Dualchrome1, isolated from a cosmopolitan green alga.</title>
        <authorList>
            <person name="Suzuki S."/>
            <person name="Kawachi M."/>
        </authorList>
    </citation>
    <scope>NUCLEOTIDE SEQUENCE</scope>
    <source>
        <strain evidence="14">NIES 2893</strain>
    </source>
</reference>
<comment type="similarity">
    <text evidence="2 10">Belongs to the mitochondrial carrier (TC 2.A.29) family.</text>
</comment>
<protein>
    <submittedName>
        <fullName evidence="14">NAD(+) salvage pathway protein</fullName>
    </submittedName>
</protein>
<dbReference type="EMBL" id="HBDW01000299">
    <property type="protein sequence ID" value="CAD8216781.1"/>
    <property type="molecule type" value="Transcribed_RNA"/>
</dbReference>
<dbReference type="PROSITE" id="PS50920">
    <property type="entry name" value="SOLCAR"/>
    <property type="match status" value="3"/>
</dbReference>
<feature type="transmembrane region" description="Helical" evidence="11">
    <location>
        <begin position="155"/>
        <end position="177"/>
    </location>
</feature>
<feature type="repeat" description="Solcar" evidence="9">
    <location>
        <begin position="93"/>
        <end position="183"/>
    </location>
</feature>
<dbReference type="PANTHER" id="PTHR46650:SF1">
    <property type="entry name" value="PEROXISOMAL ADENINE NUCLEOTIDE TRANSPORTER 1"/>
    <property type="match status" value="1"/>
</dbReference>
<dbReference type="GO" id="GO:0007031">
    <property type="term" value="P:peroxisome organization"/>
    <property type="evidence" value="ECO:0007669"/>
    <property type="project" value="TreeGrafter"/>
</dbReference>
<evidence type="ECO:0000256" key="5">
    <source>
        <dbReference type="ARBA" id="ARBA00022737"/>
    </source>
</evidence>
<dbReference type="AlphaFoldDB" id="A0A6T5WLQ0"/>
<evidence type="ECO:0000256" key="10">
    <source>
        <dbReference type="RuleBase" id="RU000488"/>
    </source>
</evidence>
<feature type="repeat" description="Solcar" evidence="9">
    <location>
        <begin position="2"/>
        <end position="81"/>
    </location>
</feature>
<evidence type="ECO:0000256" key="8">
    <source>
        <dbReference type="ARBA" id="ARBA00023140"/>
    </source>
</evidence>
<accession>A0A6T5WLQ0</accession>
<dbReference type="InterPro" id="IPR045900">
    <property type="entry name" value="Peroxisomal_Ade_carrier"/>
</dbReference>